<keyword evidence="2" id="KW-0732">Signal</keyword>
<feature type="region of interest" description="Disordered" evidence="1">
    <location>
        <begin position="121"/>
        <end position="148"/>
    </location>
</feature>
<evidence type="ECO:0000256" key="2">
    <source>
        <dbReference type="SAM" id="SignalP"/>
    </source>
</evidence>
<dbReference type="EMBL" id="CAUJNA010000713">
    <property type="protein sequence ID" value="CAJ1380472.1"/>
    <property type="molecule type" value="Genomic_DNA"/>
</dbReference>
<gene>
    <name evidence="3" type="ORF">EVOR1521_LOCUS8404</name>
</gene>
<dbReference type="Proteomes" id="UP001178507">
    <property type="component" value="Unassembled WGS sequence"/>
</dbReference>
<evidence type="ECO:0000313" key="4">
    <source>
        <dbReference type="Proteomes" id="UP001178507"/>
    </source>
</evidence>
<evidence type="ECO:0000313" key="3">
    <source>
        <dbReference type="EMBL" id="CAJ1380472.1"/>
    </source>
</evidence>
<feature type="signal peptide" evidence="2">
    <location>
        <begin position="1"/>
        <end position="23"/>
    </location>
</feature>
<evidence type="ECO:0000256" key="1">
    <source>
        <dbReference type="SAM" id="MobiDB-lite"/>
    </source>
</evidence>
<keyword evidence="4" id="KW-1185">Reference proteome</keyword>
<name>A0AA36I3R2_9DINO</name>
<feature type="chain" id="PRO_5041367562" evidence="2">
    <location>
        <begin position="24"/>
        <end position="580"/>
    </location>
</feature>
<accession>A0AA36I3R2</accession>
<reference evidence="3" key="1">
    <citation type="submission" date="2023-08" db="EMBL/GenBank/DDBJ databases">
        <authorList>
            <person name="Chen Y."/>
            <person name="Shah S."/>
            <person name="Dougan E. K."/>
            <person name="Thang M."/>
            <person name="Chan C."/>
        </authorList>
    </citation>
    <scope>NUCLEOTIDE SEQUENCE</scope>
</reference>
<proteinExistence type="predicted"/>
<dbReference type="AlphaFoldDB" id="A0AA36I3R2"/>
<protein>
    <submittedName>
        <fullName evidence="3">Uncharacterized protein</fullName>
    </submittedName>
</protein>
<sequence>MIHAIPGKLCLVNVLLHWRLLEARPDHRAPEAVAPCLLQHGQLLRESGKDAIDVPGLVPRKKAPVTSSLVQIQSSDASSMGSKSFPQLWLHSGQQLAWKHCCRLRTDTRVDPSFFDSFSDAESTFDADGQSEDAQAKKPSVEVADPLPTIEPPQWFVESESAGPKQAWQTYDALTEDASWRAAAPEWEEKEYGRVEQSWNPLDSKENGNTAHSLPGKDPAWFNVEADQYDWFGRPRAPTPASASFYLEWSQVSRTADLSCGPPGCVANTSLEAFQHASDMEYKMCTLSLFVHATDFDDAYNVEKIEWIVINGKEALRDFSPRAPKGCEINDNLTGSLDSDLVANESIALLNVKGSRSDHRRIRNSSELPLFPCIRDMPLEGLVGADGKLHVSGKISPAVDECPVNGNHFSGVVTVTCFARATTTLPPTTTTTTEPVKVAVQREFKTRDSARVACKAPGCSATATLSVDSFNLTSRKCGLTLRINQTDFDEQDGSAEHLEWIKVNSKTVATNVKPGKNPCKEAVDAGSNRTSEVFVALNEEDVTDAIKEGVLSVEVKITDMVDECAVENYLLDGQAEVACT</sequence>
<organism evidence="3 4">
    <name type="scientific">Effrenium voratum</name>
    <dbReference type="NCBI Taxonomy" id="2562239"/>
    <lineage>
        <taxon>Eukaryota</taxon>
        <taxon>Sar</taxon>
        <taxon>Alveolata</taxon>
        <taxon>Dinophyceae</taxon>
        <taxon>Suessiales</taxon>
        <taxon>Symbiodiniaceae</taxon>
        <taxon>Effrenium</taxon>
    </lineage>
</organism>
<comment type="caution">
    <text evidence="3">The sequence shown here is derived from an EMBL/GenBank/DDBJ whole genome shotgun (WGS) entry which is preliminary data.</text>
</comment>